<dbReference type="Proteomes" id="UP000267821">
    <property type="component" value="Unassembled WGS sequence"/>
</dbReference>
<sequence>MIHPTSDSIGKYFCSASHTSHHSCYPLQDSPLPICYPGIFNYIYVKRTNEIINRLSFSFCK</sequence>
<accession>A0A3N4M2U9</accession>
<dbReference type="InParanoid" id="A0A3N4M2U9"/>
<reference evidence="1 2" key="1">
    <citation type="journal article" date="2018" name="Nat. Ecol. Evol.">
        <title>Pezizomycetes genomes reveal the molecular basis of ectomycorrhizal truffle lifestyle.</title>
        <authorList>
            <person name="Murat C."/>
            <person name="Payen T."/>
            <person name="Noel B."/>
            <person name="Kuo A."/>
            <person name="Morin E."/>
            <person name="Chen J."/>
            <person name="Kohler A."/>
            <person name="Krizsan K."/>
            <person name="Balestrini R."/>
            <person name="Da Silva C."/>
            <person name="Montanini B."/>
            <person name="Hainaut M."/>
            <person name="Levati E."/>
            <person name="Barry K.W."/>
            <person name="Belfiori B."/>
            <person name="Cichocki N."/>
            <person name="Clum A."/>
            <person name="Dockter R.B."/>
            <person name="Fauchery L."/>
            <person name="Guy J."/>
            <person name="Iotti M."/>
            <person name="Le Tacon F."/>
            <person name="Lindquist E.A."/>
            <person name="Lipzen A."/>
            <person name="Malagnac F."/>
            <person name="Mello A."/>
            <person name="Molinier V."/>
            <person name="Miyauchi S."/>
            <person name="Poulain J."/>
            <person name="Riccioni C."/>
            <person name="Rubini A."/>
            <person name="Sitrit Y."/>
            <person name="Splivallo R."/>
            <person name="Traeger S."/>
            <person name="Wang M."/>
            <person name="Zifcakova L."/>
            <person name="Wipf D."/>
            <person name="Zambonelli A."/>
            <person name="Paolocci F."/>
            <person name="Nowrousian M."/>
            <person name="Ottonello S."/>
            <person name="Baldrian P."/>
            <person name="Spatafora J.W."/>
            <person name="Henrissat B."/>
            <person name="Nagy L.G."/>
            <person name="Aury J.M."/>
            <person name="Wincker P."/>
            <person name="Grigoriev I.V."/>
            <person name="Bonfante P."/>
            <person name="Martin F.M."/>
        </authorList>
    </citation>
    <scope>NUCLEOTIDE SEQUENCE [LARGE SCALE GENOMIC DNA]</scope>
    <source>
        <strain evidence="1 2">ATCC MYA-4762</strain>
    </source>
</reference>
<evidence type="ECO:0000313" key="1">
    <source>
        <dbReference type="EMBL" id="RPB27271.1"/>
    </source>
</evidence>
<organism evidence="1 2">
    <name type="scientific">Terfezia boudieri ATCC MYA-4762</name>
    <dbReference type="NCBI Taxonomy" id="1051890"/>
    <lineage>
        <taxon>Eukaryota</taxon>
        <taxon>Fungi</taxon>
        <taxon>Dikarya</taxon>
        <taxon>Ascomycota</taxon>
        <taxon>Pezizomycotina</taxon>
        <taxon>Pezizomycetes</taxon>
        <taxon>Pezizales</taxon>
        <taxon>Pezizaceae</taxon>
        <taxon>Terfezia</taxon>
    </lineage>
</organism>
<proteinExistence type="predicted"/>
<dbReference type="EMBL" id="ML121532">
    <property type="protein sequence ID" value="RPB27271.1"/>
    <property type="molecule type" value="Genomic_DNA"/>
</dbReference>
<gene>
    <name evidence="1" type="ORF">L211DRAFT_619346</name>
</gene>
<dbReference type="AlphaFoldDB" id="A0A3N4M2U9"/>
<evidence type="ECO:0000313" key="2">
    <source>
        <dbReference type="Proteomes" id="UP000267821"/>
    </source>
</evidence>
<name>A0A3N4M2U9_9PEZI</name>
<protein>
    <submittedName>
        <fullName evidence="1">Uncharacterized protein</fullName>
    </submittedName>
</protein>
<keyword evidence="2" id="KW-1185">Reference proteome</keyword>